<dbReference type="EMBL" id="KV419397">
    <property type="protein sequence ID" value="KZS97081.1"/>
    <property type="molecule type" value="Genomic_DNA"/>
</dbReference>
<keyword evidence="2" id="KW-0732">Signal</keyword>
<feature type="signal peptide" evidence="2">
    <location>
        <begin position="1"/>
        <end position="20"/>
    </location>
</feature>
<evidence type="ECO:0000256" key="2">
    <source>
        <dbReference type="SAM" id="SignalP"/>
    </source>
</evidence>
<dbReference type="Proteomes" id="UP000076722">
    <property type="component" value="Unassembled WGS sequence"/>
</dbReference>
<evidence type="ECO:0008006" key="5">
    <source>
        <dbReference type="Google" id="ProtNLM"/>
    </source>
</evidence>
<organism evidence="3 4">
    <name type="scientific">Sistotremastrum niveocremeum HHB9708</name>
    <dbReference type="NCBI Taxonomy" id="1314777"/>
    <lineage>
        <taxon>Eukaryota</taxon>
        <taxon>Fungi</taxon>
        <taxon>Dikarya</taxon>
        <taxon>Basidiomycota</taxon>
        <taxon>Agaricomycotina</taxon>
        <taxon>Agaricomycetes</taxon>
        <taxon>Sistotremastrales</taxon>
        <taxon>Sistotremastraceae</taxon>
        <taxon>Sertulicium</taxon>
        <taxon>Sertulicium niveocremeum</taxon>
    </lineage>
</organism>
<sequence>MRPSAIPTLCVFALSAFVMASPLPQDSSSVRVCDEQQTACLAGAFSEEVCATQHQECLTAVGAAPIVAAVTNPAPSQPIVDSDEQIPAGQPQKENDASRAAGLRHGLGH</sequence>
<proteinExistence type="predicted"/>
<evidence type="ECO:0000313" key="4">
    <source>
        <dbReference type="Proteomes" id="UP000076722"/>
    </source>
</evidence>
<accession>A0A164YN70</accession>
<gene>
    <name evidence="3" type="ORF">SISNIDRAFT_482018</name>
</gene>
<reference evidence="3 4" key="1">
    <citation type="journal article" date="2016" name="Mol. Biol. Evol.">
        <title>Comparative Genomics of Early-Diverging Mushroom-Forming Fungi Provides Insights into the Origins of Lignocellulose Decay Capabilities.</title>
        <authorList>
            <person name="Nagy L.G."/>
            <person name="Riley R."/>
            <person name="Tritt A."/>
            <person name="Adam C."/>
            <person name="Daum C."/>
            <person name="Floudas D."/>
            <person name="Sun H."/>
            <person name="Yadav J.S."/>
            <person name="Pangilinan J."/>
            <person name="Larsson K.H."/>
            <person name="Matsuura K."/>
            <person name="Barry K."/>
            <person name="Labutti K."/>
            <person name="Kuo R."/>
            <person name="Ohm R.A."/>
            <person name="Bhattacharya S.S."/>
            <person name="Shirouzu T."/>
            <person name="Yoshinaga Y."/>
            <person name="Martin F.M."/>
            <person name="Grigoriev I.V."/>
            <person name="Hibbett D.S."/>
        </authorList>
    </citation>
    <scope>NUCLEOTIDE SEQUENCE [LARGE SCALE GENOMIC DNA]</scope>
    <source>
        <strain evidence="3 4">HHB9708</strain>
    </source>
</reference>
<feature type="chain" id="PRO_5007854615" description="Extracellular membrane protein CFEM domain-containing protein" evidence="2">
    <location>
        <begin position="21"/>
        <end position="109"/>
    </location>
</feature>
<dbReference type="AlphaFoldDB" id="A0A164YN70"/>
<evidence type="ECO:0000256" key="1">
    <source>
        <dbReference type="SAM" id="MobiDB-lite"/>
    </source>
</evidence>
<keyword evidence="4" id="KW-1185">Reference proteome</keyword>
<evidence type="ECO:0000313" key="3">
    <source>
        <dbReference type="EMBL" id="KZS97081.1"/>
    </source>
</evidence>
<feature type="region of interest" description="Disordered" evidence="1">
    <location>
        <begin position="73"/>
        <end position="109"/>
    </location>
</feature>
<name>A0A164YN70_9AGAM</name>
<protein>
    <recommendedName>
        <fullName evidence="5">Extracellular membrane protein CFEM domain-containing protein</fullName>
    </recommendedName>
</protein>